<dbReference type="EMBL" id="RBXB01000001">
    <property type="protein sequence ID" value="RKT01780.1"/>
    <property type="molecule type" value="Genomic_DNA"/>
</dbReference>
<protein>
    <submittedName>
        <fullName evidence="1">Uncharacterized protein</fullName>
    </submittedName>
</protein>
<keyword evidence="2" id="KW-1185">Reference proteome</keyword>
<comment type="caution">
    <text evidence="1">The sequence shown here is derived from an EMBL/GenBank/DDBJ whole genome shotgun (WGS) entry which is preliminary data.</text>
</comment>
<evidence type="ECO:0000313" key="1">
    <source>
        <dbReference type="EMBL" id="RKT01780.1"/>
    </source>
</evidence>
<organism evidence="1 2">
    <name type="scientific">Chryseobacterium defluvii</name>
    <dbReference type="NCBI Taxonomy" id="160396"/>
    <lineage>
        <taxon>Bacteria</taxon>
        <taxon>Pseudomonadati</taxon>
        <taxon>Bacteroidota</taxon>
        <taxon>Flavobacteriia</taxon>
        <taxon>Flavobacteriales</taxon>
        <taxon>Weeksellaceae</taxon>
        <taxon>Chryseobacterium group</taxon>
        <taxon>Chryseobacterium</taxon>
    </lineage>
</organism>
<accession>A0A495SQW7</accession>
<gene>
    <name evidence="1" type="ORF">BCF58_1005</name>
</gene>
<name>A0A495SQW7_9FLAO</name>
<evidence type="ECO:0000313" key="2">
    <source>
        <dbReference type="Proteomes" id="UP000272428"/>
    </source>
</evidence>
<sequence>MNQYHLIIPFWGDDISEDFGLRDVVVEYLEETLQSEVYEEGTGVDGMHVFSTPICQNQKLRKRSNQYYTNVLIRSSATL</sequence>
<dbReference type="AlphaFoldDB" id="A0A495SQW7"/>
<proteinExistence type="predicted"/>
<reference evidence="1 2" key="1">
    <citation type="submission" date="2018-10" db="EMBL/GenBank/DDBJ databases">
        <title>Genomic Encyclopedia of Archaeal and Bacterial Type Strains, Phase II (KMG-II): from individual species to whole genera.</title>
        <authorList>
            <person name="Goeker M."/>
        </authorList>
    </citation>
    <scope>NUCLEOTIDE SEQUENCE [LARGE SCALE GENOMIC DNA]</scope>
    <source>
        <strain evidence="1 2">DSM 14219</strain>
    </source>
</reference>
<dbReference type="Proteomes" id="UP000272428">
    <property type="component" value="Unassembled WGS sequence"/>
</dbReference>